<dbReference type="Pfam" id="PF10103">
    <property type="entry name" value="Zincin_2"/>
    <property type="match status" value="1"/>
</dbReference>
<gene>
    <name evidence="1" type="ORF">CLV35_2776</name>
</gene>
<dbReference type="InParanoid" id="A0A420XMM6"/>
<dbReference type="PANTHER" id="PTHR39420">
    <property type="match status" value="1"/>
</dbReference>
<dbReference type="InterPro" id="IPR018766">
    <property type="entry name" value="Zinicin_2"/>
</dbReference>
<protein>
    <submittedName>
        <fullName evidence="1">Putative hydrolase</fullName>
    </submittedName>
</protein>
<proteinExistence type="predicted"/>
<dbReference type="Proteomes" id="UP000281955">
    <property type="component" value="Unassembled WGS sequence"/>
</dbReference>
<keyword evidence="2" id="KW-1185">Reference proteome</keyword>
<evidence type="ECO:0000313" key="2">
    <source>
        <dbReference type="Proteomes" id="UP000281955"/>
    </source>
</evidence>
<dbReference type="RefSeq" id="WP_121194063.1">
    <property type="nucleotide sequence ID" value="NZ_RBWV01000013.1"/>
</dbReference>
<dbReference type="PANTHER" id="PTHR39420:SF2">
    <property type="entry name" value="HYDROLASE"/>
    <property type="match status" value="1"/>
</dbReference>
<dbReference type="OrthoDB" id="8478472at2"/>
<organism evidence="1 2">
    <name type="scientific">Motilibacter peucedani</name>
    <dbReference type="NCBI Taxonomy" id="598650"/>
    <lineage>
        <taxon>Bacteria</taxon>
        <taxon>Bacillati</taxon>
        <taxon>Actinomycetota</taxon>
        <taxon>Actinomycetes</taxon>
        <taxon>Motilibacterales</taxon>
        <taxon>Motilibacteraceae</taxon>
        <taxon>Motilibacter</taxon>
    </lineage>
</organism>
<dbReference type="GO" id="GO:0016787">
    <property type="term" value="F:hydrolase activity"/>
    <property type="evidence" value="ECO:0007669"/>
    <property type="project" value="UniProtKB-KW"/>
</dbReference>
<sequence>MSDNPFGFGPGTGSGEPFDMAAAFAQIGQMLSWTGGPVNWDLARDTARAAVAGSDPSPSFGDRGLVEQALRLADLWLDDVTALPAAGGRAEAWSRAEWVERTLPVWKSLVEPVAERVVAAMGSAMEGATAEGSEGFAQLQALGMPAIDPRQLSGMIRSMSASMFGAQVGQALGALAAEVVGSTDVGVPLAEGGRTALLPSGIAAFGKGLEVPEDEVRVYLALREAAHQRLFASAPWLRARLTAEVEAYARGIEVDAGTIEAAMGQLDPTDPAGMQEALGSGLFDPAPTPAQQEALTRLETLLALVEGWVDAVVASAAEPHLKHAGGLRETVRRRRAAGGPAEQTFASLVGLELRPRRLRDAAALWQAVTDARGTDGRDALWAHPDLLPSGADLDDPQAFARGGGEDISVEAMLATEQTAEADEADPTDEGDA</sequence>
<dbReference type="SUPFAM" id="SSF55486">
    <property type="entry name" value="Metalloproteases ('zincins'), catalytic domain"/>
    <property type="match status" value="1"/>
</dbReference>
<dbReference type="Gene3D" id="1.20.150.30">
    <property type="entry name" value="Zincin-like metallopeptidase, N-terminal domain"/>
    <property type="match status" value="1"/>
</dbReference>
<evidence type="ECO:0000313" key="1">
    <source>
        <dbReference type="EMBL" id="RKS72531.1"/>
    </source>
</evidence>
<accession>A0A420XMM6</accession>
<dbReference type="EMBL" id="RBWV01000013">
    <property type="protein sequence ID" value="RKS72531.1"/>
    <property type="molecule type" value="Genomic_DNA"/>
</dbReference>
<reference evidence="1 2" key="1">
    <citation type="submission" date="2018-10" db="EMBL/GenBank/DDBJ databases">
        <title>Genomic Encyclopedia of Archaeal and Bacterial Type Strains, Phase II (KMG-II): from individual species to whole genera.</title>
        <authorList>
            <person name="Goeker M."/>
        </authorList>
    </citation>
    <scope>NUCLEOTIDE SEQUENCE [LARGE SCALE GENOMIC DNA]</scope>
    <source>
        <strain evidence="1 2">RP-AC37</strain>
    </source>
</reference>
<keyword evidence="1" id="KW-0378">Hydrolase</keyword>
<comment type="caution">
    <text evidence="1">The sequence shown here is derived from an EMBL/GenBank/DDBJ whole genome shotgun (WGS) entry which is preliminary data.</text>
</comment>
<dbReference type="InterPro" id="IPR042271">
    <property type="entry name" value="Zinicin_2_N"/>
</dbReference>
<dbReference type="NCBIfam" id="TIGR03624">
    <property type="entry name" value="putative hydrolase"/>
    <property type="match status" value="1"/>
</dbReference>
<name>A0A420XMM6_9ACTN</name>
<dbReference type="AlphaFoldDB" id="A0A420XMM6"/>